<keyword evidence="1" id="KW-0805">Transcription regulation</keyword>
<gene>
    <name evidence="7" type="ORF">HNP48_001423</name>
</gene>
<dbReference type="PROSITE" id="PS51071">
    <property type="entry name" value="HTH_RPIR"/>
    <property type="match status" value="1"/>
</dbReference>
<evidence type="ECO:0000256" key="3">
    <source>
        <dbReference type="ARBA" id="ARBA00023152"/>
    </source>
</evidence>
<dbReference type="GO" id="GO:0003677">
    <property type="term" value="F:DNA binding"/>
    <property type="evidence" value="ECO:0007669"/>
    <property type="project" value="UniProtKB-KW"/>
</dbReference>
<dbReference type="PROSITE" id="PS51464">
    <property type="entry name" value="SIS"/>
    <property type="match status" value="1"/>
</dbReference>
<dbReference type="InterPro" id="IPR047640">
    <property type="entry name" value="RpiR-like"/>
</dbReference>
<dbReference type="Proteomes" id="UP000575083">
    <property type="component" value="Unassembled WGS sequence"/>
</dbReference>
<proteinExistence type="predicted"/>
<dbReference type="EMBL" id="JACHLK010000002">
    <property type="protein sequence ID" value="MBB6558759.1"/>
    <property type="molecule type" value="Genomic_DNA"/>
</dbReference>
<dbReference type="CDD" id="cd05013">
    <property type="entry name" value="SIS_RpiR"/>
    <property type="match status" value="1"/>
</dbReference>
<dbReference type="InterPro" id="IPR046348">
    <property type="entry name" value="SIS_dom_sf"/>
</dbReference>
<evidence type="ECO:0000256" key="2">
    <source>
        <dbReference type="ARBA" id="ARBA00023125"/>
    </source>
</evidence>
<dbReference type="SUPFAM" id="SSF53697">
    <property type="entry name" value="SIS domain"/>
    <property type="match status" value="1"/>
</dbReference>
<reference evidence="7 8" key="1">
    <citation type="submission" date="2020-08" db="EMBL/GenBank/DDBJ databases">
        <title>Functional genomics of gut bacteria from endangered species of beetles.</title>
        <authorList>
            <person name="Carlos-Shanley C."/>
        </authorList>
    </citation>
    <scope>NUCLEOTIDE SEQUENCE [LARGE SCALE GENOMIC DNA]</scope>
    <source>
        <strain evidence="7 8">S00198</strain>
    </source>
</reference>
<dbReference type="Gene3D" id="3.40.50.10490">
    <property type="entry name" value="Glucose-6-phosphate isomerase like protein, domain 1"/>
    <property type="match status" value="1"/>
</dbReference>
<dbReference type="Gene3D" id="1.10.10.10">
    <property type="entry name" value="Winged helix-like DNA-binding domain superfamily/Winged helix DNA-binding domain"/>
    <property type="match status" value="1"/>
</dbReference>
<evidence type="ECO:0000256" key="4">
    <source>
        <dbReference type="ARBA" id="ARBA00023163"/>
    </source>
</evidence>
<dbReference type="Pfam" id="PF01418">
    <property type="entry name" value="HTH_6"/>
    <property type="match status" value="1"/>
</dbReference>
<evidence type="ECO:0000259" key="5">
    <source>
        <dbReference type="PROSITE" id="PS51071"/>
    </source>
</evidence>
<dbReference type="SUPFAM" id="SSF46689">
    <property type="entry name" value="Homeodomain-like"/>
    <property type="match status" value="1"/>
</dbReference>
<dbReference type="InterPro" id="IPR000281">
    <property type="entry name" value="HTH_RpiR"/>
</dbReference>
<evidence type="ECO:0000259" key="6">
    <source>
        <dbReference type="PROSITE" id="PS51464"/>
    </source>
</evidence>
<sequence>MNAARHLQSRYADLTAQQRQVADHMLAHPFEAATLAIDAMAERCDVSVATMNRYARALGYPGYSALRKDWQQVLHGAAPPVDKLQQQRTQATQPAQRLQAALEDGVEQLRSAAALLHADTPQQVAQLLAQAPRVGVLGSDVSAYLASYFVSYASLFRGGVDAISGLGGAGEAQRRVLALQQGDMLLAISLPRYSTLTVELCALARERGVWVVAITDSPASPVAPHAHHVLLAPSQHAVLPAGGMGVLGLLEGLCALIAAQSPRSREELLELALGASRFHTDALPRRPRP</sequence>
<protein>
    <submittedName>
        <fullName evidence="7">DNA-binding MurR/RpiR family transcriptional regulator</fullName>
    </submittedName>
</protein>
<dbReference type="AlphaFoldDB" id="A0A7X0PBJ3"/>
<dbReference type="GO" id="GO:0003700">
    <property type="term" value="F:DNA-binding transcription factor activity"/>
    <property type="evidence" value="ECO:0007669"/>
    <property type="project" value="InterPro"/>
</dbReference>
<feature type="domain" description="HTH rpiR-type" evidence="5">
    <location>
        <begin position="1"/>
        <end position="77"/>
    </location>
</feature>
<dbReference type="GO" id="GO:0006096">
    <property type="term" value="P:glycolytic process"/>
    <property type="evidence" value="ECO:0007669"/>
    <property type="project" value="UniProtKB-KW"/>
</dbReference>
<dbReference type="PANTHER" id="PTHR30514:SF18">
    <property type="entry name" value="RPIR-FAMILY TRANSCRIPTIONAL REGULATOR"/>
    <property type="match status" value="1"/>
</dbReference>
<dbReference type="InterPro" id="IPR036388">
    <property type="entry name" value="WH-like_DNA-bd_sf"/>
</dbReference>
<dbReference type="InterPro" id="IPR009057">
    <property type="entry name" value="Homeodomain-like_sf"/>
</dbReference>
<dbReference type="PANTHER" id="PTHR30514">
    <property type="entry name" value="GLUCOKINASE"/>
    <property type="match status" value="1"/>
</dbReference>
<keyword evidence="2 7" id="KW-0238">DNA-binding</keyword>
<keyword evidence="3" id="KW-0324">Glycolysis</keyword>
<dbReference type="InterPro" id="IPR035472">
    <property type="entry name" value="RpiR-like_SIS"/>
</dbReference>
<dbReference type="Pfam" id="PF01380">
    <property type="entry name" value="SIS"/>
    <property type="match status" value="1"/>
</dbReference>
<comment type="caution">
    <text evidence="7">The sequence shown here is derived from an EMBL/GenBank/DDBJ whole genome shotgun (WGS) entry which is preliminary data.</text>
</comment>
<evidence type="ECO:0000313" key="8">
    <source>
        <dbReference type="Proteomes" id="UP000575083"/>
    </source>
</evidence>
<dbReference type="GO" id="GO:0097367">
    <property type="term" value="F:carbohydrate derivative binding"/>
    <property type="evidence" value="ECO:0007669"/>
    <property type="project" value="InterPro"/>
</dbReference>
<evidence type="ECO:0000313" key="7">
    <source>
        <dbReference type="EMBL" id="MBB6558759.1"/>
    </source>
</evidence>
<dbReference type="InterPro" id="IPR001347">
    <property type="entry name" value="SIS_dom"/>
</dbReference>
<accession>A0A7X0PBJ3</accession>
<dbReference type="RefSeq" id="WP_184856183.1">
    <property type="nucleotide sequence ID" value="NZ_JACHLK010000002.1"/>
</dbReference>
<feature type="domain" description="SIS" evidence="6">
    <location>
        <begin position="124"/>
        <end position="263"/>
    </location>
</feature>
<organism evidence="7 8">
    <name type="scientific">Acidovorax soli</name>
    <dbReference type="NCBI Taxonomy" id="592050"/>
    <lineage>
        <taxon>Bacteria</taxon>
        <taxon>Pseudomonadati</taxon>
        <taxon>Pseudomonadota</taxon>
        <taxon>Betaproteobacteria</taxon>
        <taxon>Burkholderiales</taxon>
        <taxon>Comamonadaceae</taxon>
        <taxon>Acidovorax</taxon>
    </lineage>
</organism>
<keyword evidence="4" id="KW-0804">Transcription</keyword>
<evidence type="ECO:0000256" key="1">
    <source>
        <dbReference type="ARBA" id="ARBA00023015"/>
    </source>
</evidence>
<name>A0A7X0PBJ3_9BURK</name>
<keyword evidence="8" id="KW-1185">Reference proteome</keyword>